<evidence type="ECO:0000313" key="2">
    <source>
        <dbReference type="EMBL" id="KAF7265518.1"/>
    </source>
</evidence>
<feature type="compositionally biased region" description="Basic residues" evidence="1">
    <location>
        <begin position="59"/>
        <end position="68"/>
    </location>
</feature>
<dbReference type="Proteomes" id="UP000625711">
    <property type="component" value="Unassembled WGS sequence"/>
</dbReference>
<name>A0A834HQC8_RHYFE</name>
<dbReference type="EMBL" id="JAACXV010014609">
    <property type="protein sequence ID" value="KAF7265518.1"/>
    <property type="molecule type" value="Genomic_DNA"/>
</dbReference>
<organism evidence="2 3">
    <name type="scientific">Rhynchophorus ferrugineus</name>
    <name type="common">Red palm weevil</name>
    <name type="synonym">Curculio ferrugineus</name>
    <dbReference type="NCBI Taxonomy" id="354439"/>
    <lineage>
        <taxon>Eukaryota</taxon>
        <taxon>Metazoa</taxon>
        <taxon>Ecdysozoa</taxon>
        <taxon>Arthropoda</taxon>
        <taxon>Hexapoda</taxon>
        <taxon>Insecta</taxon>
        <taxon>Pterygota</taxon>
        <taxon>Neoptera</taxon>
        <taxon>Endopterygota</taxon>
        <taxon>Coleoptera</taxon>
        <taxon>Polyphaga</taxon>
        <taxon>Cucujiformia</taxon>
        <taxon>Curculionidae</taxon>
        <taxon>Dryophthorinae</taxon>
        <taxon>Rhynchophorus</taxon>
    </lineage>
</organism>
<evidence type="ECO:0000256" key="1">
    <source>
        <dbReference type="SAM" id="MobiDB-lite"/>
    </source>
</evidence>
<evidence type="ECO:0000313" key="3">
    <source>
        <dbReference type="Proteomes" id="UP000625711"/>
    </source>
</evidence>
<dbReference type="AlphaFoldDB" id="A0A834HQC8"/>
<feature type="region of interest" description="Disordered" evidence="1">
    <location>
        <begin position="39"/>
        <end position="90"/>
    </location>
</feature>
<reference evidence="2" key="1">
    <citation type="submission" date="2020-08" db="EMBL/GenBank/DDBJ databases">
        <title>Genome sequencing and assembly of the red palm weevil Rhynchophorus ferrugineus.</title>
        <authorList>
            <person name="Dias G.B."/>
            <person name="Bergman C.M."/>
            <person name="Manee M."/>
        </authorList>
    </citation>
    <scope>NUCLEOTIDE SEQUENCE</scope>
    <source>
        <strain evidence="2">AA-2017</strain>
        <tissue evidence="2">Whole larva</tissue>
    </source>
</reference>
<comment type="caution">
    <text evidence="2">The sequence shown here is derived from an EMBL/GenBank/DDBJ whole genome shotgun (WGS) entry which is preliminary data.</text>
</comment>
<protein>
    <submittedName>
        <fullName evidence="2">Uncharacterized protein</fullName>
    </submittedName>
</protein>
<proteinExistence type="predicted"/>
<accession>A0A834HQC8</accession>
<keyword evidence="3" id="KW-1185">Reference proteome</keyword>
<gene>
    <name evidence="2" type="ORF">GWI33_021053</name>
</gene>
<feature type="compositionally biased region" description="Polar residues" evidence="1">
    <location>
        <begin position="79"/>
        <end position="88"/>
    </location>
</feature>
<sequence length="103" mass="12164">MSTEDGERSGRSKELMIKRNKLEFLRRYATMEETWLHHFTPKTNHESSEWTPHNEPAPKHGKTPRTKSPKTATFKENENAASPRQRTLSKIHELDFELLLHRL</sequence>